<comment type="caution">
    <text evidence="1">The sequence shown here is derived from an EMBL/GenBank/DDBJ whole genome shotgun (WGS) entry which is preliminary data.</text>
</comment>
<reference evidence="1 2" key="1">
    <citation type="submission" date="2020-07" db="EMBL/GenBank/DDBJ databases">
        <title>Streptomyces isolated from Indian soil.</title>
        <authorList>
            <person name="Mandal S."/>
            <person name="Maiti P.K."/>
        </authorList>
    </citation>
    <scope>NUCLEOTIDE SEQUENCE [LARGE SCALE GENOMIC DNA]</scope>
    <source>
        <strain evidence="1 2">PSKA28</strain>
    </source>
</reference>
<accession>A0A7W0DT88</accession>
<proteinExistence type="predicted"/>
<protein>
    <submittedName>
        <fullName evidence="1">Uncharacterized protein</fullName>
    </submittedName>
</protein>
<dbReference type="RefSeq" id="WP_181661283.1">
    <property type="nucleotide sequence ID" value="NZ_JACEHE010000027.1"/>
</dbReference>
<dbReference type="AlphaFoldDB" id="A0A7W0DT88"/>
<organism evidence="1 2">
    <name type="scientific">Streptomyces himalayensis subsp. himalayensis</name>
    <dbReference type="NCBI Taxonomy" id="2756131"/>
    <lineage>
        <taxon>Bacteria</taxon>
        <taxon>Bacillati</taxon>
        <taxon>Actinomycetota</taxon>
        <taxon>Actinomycetes</taxon>
        <taxon>Kitasatosporales</taxon>
        <taxon>Streptomycetaceae</taxon>
        <taxon>Streptomyces</taxon>
        <taxon>Streptomyces himalayensis</taxon>
    </lineage>
</organism>
<sequence>MDWKLLLEYIKVLIWPTVVLSLGLVFRKQLVGLVRNIDSVETPIGGITFQRQAEAIAEEAAEIEGEIAAEISEPTRRVEPAGDQDDAGNDAQNVIEIKPGRFDRELASLLRVAQSDPTAAVLGAWKELEAALADVIPPSNIRYTPGAMIQRAELQGVLPSNLARVANDLRALRNRVVHEGDVMLTSEGATSYVTATQSVIDALSLARTPQARAIRYEHAVLRAIADLGFPIQQAERDGDWDFFVNVDDRQVGVVVKYHGRGRFERYELKRLAERFPASAVPVLVVTNIPLSGPVVEFNTVGGALPDTAIREVVQWRNGQDEVHIVGALRRVAES</sequence>
<dbReference type="EMBL" id="JACEHE010000027">
    <property type="protein sequence ID" value="MBA2950353.1"/>
    <property type="molecule type" value="Genomic_DNA"/>
</dbReference>
<dbReference type="Proteomes" id="UP000545761">
    <property type="component" value="Unassembled WGS sequence"/>
</dbReference>
<evidence type="ECO:0000313" key="1">
    <source>
        <dbReference type="EMBL" id="MBA2950353.1"/>
    </source>
</evidence>
<name>A0A7W0DT88_9ACTN</name>
<gene>
    <name evidence="1" type="ORF">H1D24_32340</name>
</gene>
<evidence type="ECO:0000313" key="2">
    <source>
        <dbReference type="Proteomes" id="UP000545761"/>
    </source>
</evidence>